<name>A0A520LMF0_9GAMM</name>
<organism evidence="2 3">
    <name type="scientific">SAR92 clade bacterium</name>
    <dbReference type="NCBI Taxonomy" id="2315479"/>
    <lineage>
        <taxon>Bacteria</taxon>
        <taxon>Pseudomonadati</taxon>
        <taxon>Pseudomonadota</taxon>
        <taxon>Gammaproteobacteria</taxon>
        <taxon>Cellvibrionales</taxon>
        <taxon>Porticoccaceae</taxon>
        <taxon>SAR92 clade</taxon>
    </lineage>
</organism>
<dbReference type="SUPFAM" id="SSF54292">
    <property type="entry name" value="2Fe-2S ferredoxin-like"/>
    <property type="match status" value="1"/>
</dbReference>
<dbReference type="CDD" id="cd00207">
    <property type="entry name" value="fer2"/>
    <property type="match status" value="1"/>
</dbReference>
<dbReference type="AlphaFoldDB" id="A0A520LMF0"/>
<dbReference type="InterPro" id="IPR036010">
    <property type="entry name" value="2Fe-2S_ferredoxin-like_sf"/>
</dbReference>
<dbReference type="Proteomes" id="UP000318148">
    <property type="component" value="Unassembled WGS sequence"/>
</dbReference>
<dbReference type="Gene3D" id="3.10.20.30">
    <property type="match status" value="1"/>
</dbReference>
<protein>
    <submittedName>
        <fullName evidence="2">DUF4445 domain-containing protein</fullName>
    </submittedName>
</protein>
<dbReference type="Gene3D" id="3.30.420.480">
    <property type="entry name" value="Domain of unknown function (DUF4445)"/>
    <property type="match status" value="1"/>
</dbReference>
<sequence length="672" mass="73248">MNKDEVKLLFNPSGQRGTFPKGTVLLDAARSLGVDIDSVCGGRGICCKCQIRCAEGKFLKQQIDSLYTNLSGRNDVENNKKNLSRLVEQDYRLSCQTKVLGDCVIDVPSTSQVHKQIIRKEADTKIIEINASIRFHYVELDSPDIDIPKSDMKHLLDALKTQWNLSRIKYDFNLLPKLQKILKLGDRKVTVAVFGDRELITIWPGFHDKAFGVSLDVGSTTIAACLSDLSTGELLSSASAMNPQIRFGEDLMSRVSFAMMNSNGAHEMTKAIRVAINNLLDELVGKVNLSKDNILELSLVANPVMHHIFLGIDPSELGGAPFSLAVDSAVSTSAKTFGIDINDGGKIYVLPCIAGHVGADTSGVVLSEKPFESEQITLLVDIGTNAEIVLGNNERLLACSSPTGPAFEGAQISCGQRATAGAIERVEIDPISLKSRFKVIGSDYWSNDEKFAESISSFGVNGICGSGIIEVIAEMYLQGVLASDGVIDGNLAQHHSSVVADGRTFSYVLCNLDEENGDKRRIVITQNDIRQIQLAKAALYAGIKLLMEKMNITSLDKIKLAGAFGSHISVKHAMILGLIPDCDLKNVSSIGNAAETGARIALLNQTDRKTIEDVVLKIEKIETATAEKFQEHFVDAMAFPNKVDSFPLLFDFVDRPAEKVMKKLSRTRGRRN</sequence>
<dbReference type="Pfam" id="PF17651">
    <property type="entry name" value="Raco_middle"/>
    <property type="match status" value="1"/>
</dbReference>
<reference evidence="2 3" key="1">
    <citation type="submission" date="2019-02" db="EMBL/GenBank/DDBJ databases">
        <title>Prokaryotic population dynamics and viral predation in marine succession experiment using metagenomics: the confinement effect.</title>
        <authorList>
            <person name="Haro-Moreno J.M."/>
            <person name="Rodriguez-Valera F."/>
            <person name="Lopez-Perez M."/>
        </authorList>
    </citation>
    <scope>NUCLEOTIDE SEQUENCE [LARGE SCALE GENOMIC DNA]</scope>
    <source>
        <strain evidence="2">MED-G169</strain>
    </source>
</reference>
<dbReference type="EMBL" id="SHBO01000017">
    <property type="protein sequence ID" value="RZO06981.1"/>
    <property type="molecule type" value="Genomic_DNA"/>
</dbReference>
<comment type="caution">
    <text evidence="2">The sequence shown here is derived from an EMBL/GenBank/DDBJ whole genome shotgun (WGS) entry which is preliminary data.</text>
</comment>
<dbReference type="InterPro" id="IPR027980">
    <property type="entry name" value="RACo_C"/>
</dbReference>
<dbReference type="PANTHER" id="PTHR42895">
    <property type="entry name" value="IRON-SULFUR CLUSTER-BINDING PROTEIN-RELATED"/>
    <property type="match status" value="1"/>
</dbReference>
<accession>A0A520LMF0</accession>
<evidence type="ECO:0000313" key="3">
    <source>
        <dbReference type="Proteomes" id="UP000318148"/>
    </source>
</evidence>
<dbReference type="InterPro" id="IPR052911">
    <property type="entry name" value="Corrinoid_activation_enz"/>
</dbReference>
<dbReference type="Gene3D" id="3.10.20.880">
    <property type="match status" value="1"/>
</dbReference>
<dbReference type="Pfam" id="PF00111">
    <property type="entry name" value="Fer2"/>
    <property type="match status" value="1"/>
</dbReference>
<feature type="domain" description="2Fe-2S ferredoxin-type" evidence="1">
    <location>
        <begin position="4"/>
        <end position="111"/>
    </location>
</feature>
<dbReference type="InterPro" id="IPR012675">
    <property type="entry name" value="Beta-grasp_dom_sf"/>
</dbReference>
<proteinExistence type="predicted"/>
<dbReference type="InterPro" id="IPR042259">
    <property type="entry name" value="Raco-like_middle_sf"/>
</dbReference>
<evidence type="ECO:0000259" key="1">
    <source>
        <dbReference type="PROSITE" id="PS51085"/>
    </source>
</evidence>
<dbReference type="PANTHER" id="PTHR42895:SF2">
    <property type="entry name" value="IRON-SULFUR CLUSTER PROTEIN"/>
    <property type="match status" value="1"/>
</dbReference>
<evidence type="ECO:0000313" key="2">
    <source>
        <dbReference type="EMBL" id="RZO06981.1"/>
    </source>
</evidence>
<dbReference type="GO" id="GO:0051536">
    <property type="term" value="F:iron-sulfur cluster binding"/>
    <property type="evidence" value="ECO:0007669"/>
    <property type="project" value="InterPro"/>
</dbReference>
<dbReference type="PROSITE" id="PS51085">
    <property type="entry name" value="2FE2S_FER_2"/>
    <property type="match status" value="1"/>
</dbReference>
<dbReference type="Pfam" id="PF17650">
    <property type="entry name" value="RACo_linker"/>
    <property type="match status" value="1"/>
</dbReference>
<dbReference type="Pfam" id="PF14574">
    <property type="entry name" value="RACo_C_ter"/>
    <property type="match status" value="1"/>
</dbReference>
<dbReference type="InterPro" id="IPR041414">
    <property type="entry name" value="Raco-like_middle"/>
</dbReference>
<gene>
    <name evidence="2" type="ORF">EVB02_02005</name>
</gene>
<dbReference type="InterPro" id="IPR040506">
    <property type="entry name" value="RACo_linker"/>
</dbReference>
<dbReference type="InterPro" id="IPR001041">
    <property type="entry name" value="2Fe-2S_ferredoxin-type"/>
</dbReference>